<accession>A0A9D9NJW8</accession>
<evidence type="ECO:0000256" key="1">
    <source>
        <dbReference type="SAM" id="SignalP"/>
    </source>
</evidence>
<dbReference type="Proteomes" id="UP000823598">
    <property type="component" value="Unassembled WGS sequence"/>
</dbReference>
<reference evidence="2" key="1">
    <citation type="submission" date="2020-10" db="EMBL/GenBank/DDBJ databases">
        <authorList>
            <person name="Gilroy R."/>
        </authorList>
    </citation>
    <scope>NUCLEOTIDE SEQUENCE</scope>
    <source>
        <strain evidence="2">6919</strain>
    </source>
</reference>
<proteinExistence type="predicted"/>
<gene>
    <name evidence="2" type="ORF">IAB88_06515</name>
</gene>
<dbReference type="AlphaFoldDB" id="A0A9D9NJW8"/>
<sequence>MAKKILLLTVALLLGVCLAPAKDNSGDELNYEIEGAGTGAQGSYLVKVWGLTSKNNPGDDYLCKCAVHGVLFRGFSNKELRQSQRPLAGSALVEQQHADFFKDFFSDGGSYKNYATMVSANREVVKIAKKKYKVGAVVTVNKEQLLKDLQAAGVVRGLTTGF</sequence>
<reference evidence="2" key="2">
    <citation type="journal article" date="2021" name="PeerJ">
        <title>Extensive microbial diversity within the chicken gut microbiome revealed by metagenomics and culture.</title>
        <authorList>
            <person name="Gilroy R."/>
            <person name="Ravi A."/>
            <person name="Getino M."/>
            <person name="Pursley I."/>
            <person name="Horton D.L."/>
            <person name="Alikhan N.F."/>
            <person name="Baker D."/>
            <person name="Gharbi K."/>
            <person name="Hall N."/>
            <person name="Watson M."/>
            <person name="Adriaenssens E.M."/>
            <person name="Foster-Nyarko E."/>
            <person name="Jarju S."/>
            <person name="Secka A."/>
            <person name="Antonio M."/>
            <person name="Oren A."/>
            <person name="Chaudhuri R.R."/>
            <person name="La Ragione R."/>
            <person name="Hildebrand F."/>
            <person name="Pallen M.J."/>
        </authorList>
    </citation>
    <scope>NUCLEOTIDE SEQUENCE</scope>
    <source>
        <strain evidence="2">6919</strain>
    </source>
</reference>
<feature type="chain" id="PRO_5038542566" evidence="1">
    <location>
        <begin position="22"/>
        <end position="162"/>
    </location>
</feature>
<evidence type="ECO:0000313" key="2">
    <source>
        <dbReference type="EMBL" id="MBO8476629.1"/>
    </source>
</evidence>
<name>A0A9D9NJW8_9BACT</name>
<comment type="caution">
    <text evidence="2">The sequence shown here is derived from an EMBL/GenBank/DDBJ whole genome shotgun (WGS) entry which is preliminary data.</text>
</comment>
<evidence type="ECO:0000313" key="3">
    <source>
        <dbReference type="Proteomes" id="UP000823598"/>
    </source>
</evidence>
<organism evidence="2 3">
    <name type="scientific">Candidatus Limisoma faecipullorum</name>
    <dbReference type="NCBI Taxonomy" id="2840854"/>
    <lineage>
        <taxon>Bacteria</taxon>
        <taxon>Pseudomonadati</taxon>
        <taxon>Bacteroidota</taxon>
        <taxon>Bacteroidia</taxon>
        <taxon>Bacteroidales</taxon>
        <taxon>Candidatus Limisoma</taxon>
    </lineage>
</organism>
<feature type="signal peptide" evidence="1">
    <location>
        <begin position="1"/>
        <end position="21"/>
    </location>
</feature>
<dbReference type="EMBL" id="JADIMC010000073">
    <property type="protein sequence ID" value="MBO8476629.1"/>
    <property type="molecule type" value="Genomic_DNA"/>
</dbReference>
<keyword evidence="1" id="KW-0732">Signal</keyword>
<protein>
    <submittedName>
        <fullName evidence="2">Uncharacterized protein</fullName>
    </submittedName>
</protein>